<protein>
    <submittedName>
        <fullName evidence="2">Aldehyde dehydrogenase B</fullName>
    </submittedName>
</protein>
<sequence>MDRSHRHGRNTRKPLGKSKPFQRRGKEAVFIPKKKDSREIHQFRSIAFLSDESKTPGFCQLVLTYPFSSKKLVILLRFSMKNDQLLAREWVCQHQLAETSTSPTPTPLIFPDAWQHQEPGLKSLQGPVGDLLPPGVHNQMTAAGGGHRHGMLNILFVAAFARTAE</sequence>
<feature type="region of interest" description="Disordered" evidence="1">
    <location>
        <begin position="1"/>
        <end position="24"/>
    </location>
</feature>
<keyword evidence="3" id="KW-1185">Reference proteome</keyword>
<name>A0ABQ8M9K5_LABRO</name>
<dbReference type="Proteomes" id="UP000830375">
    <property type="component" value="Unassembled WGS sequence"/>
</dbReference>
<evidence type="ECO:0000313" key="2">
    <source>
        <dbReference type="EMBL" id="KAI2659236.1"/>
    </source>
</evidence>
<proteinExistence type="predicted"/>
<evidence type="ECO:0000256" key="1">
    <source>
        <dbReference type="SAM" id="MobiDB-lite"/>
    </source>
</evidence>
<dbReference type="EMBL" id="JACTAM010000011">
    <property type="protein sequence ID" value="KAI2659236.1"/>
    <property type="molecule type" value="Genomic_DNA"/>
</dbReference>
<accession>A0ABQ8M9K5</accession>
<reference evidence="2 3" key="1">
    <citation type="submission" date="2022-01" db="EMBL/GenBank/DDBJ databases">
        <title>A high-quality chromosome-level genome assembly of rohu carp, Labeo rohita.</title>
        <authorList>
            <person name="Arick M.A. II"/>
            <person name="Hsu C.-Y."/>
            <person name="Magbanua Z."/>
            <person name="Pechanova O."/>
            <person name="Grover C."/>
            <person name="Miller E."/>
            <person name="Thrash A."/>
            <person name="Ezzel L."/>
            <person name="Alam S."/>
            <person name="Benzie J."/>
            <person name="Hamilton M."/>
            <person name="Karsi A."/>
            <person name="Lawrence M.L."/>
            <person name="Peterson D.G."/>
        </authorList>
    </citation>
    <scope>NUCLEOTIDE SEQUENCE [LARGE SCALE GENOMIC DNA]</scope>
    <source>
        <strain evidence="3">BAU-BD-2019</strain>
        <tissue evidence="2">Blood</tissue>
    </source>
</reference>
<comment type="caution">
    <text evidence="2">The sequence shown here is derived from an EMBL/GenBank/DDBJ whole genome shotgun (WGS) entry which is preliminary data.</text>
</comment>
<organism evidence="2 3">
    <name type="scientific">Labeo rohita</name>
    <name type="common">Indian major carp</name>
    <name type="synonym">Cyprinus rohita</name>
    <dbReference type="NCBI Taxonomy" id="84645"/>
    <lineage>
        <taxon>Eukaryota</taxon>
        <taxon>Metazoa</taxon>
        <taxon>Chordata</taxon>
        <taxon>Craniata</taxon>
        <taxon>Vertebrata</taxon>
        <taxon>Euteleostomi</taxon>
        <taxon>Actinopterygii</taxon>
        <taxon>Neopterygii</taxon>
        <taxon>Teleostei</taxon>
        <taxon>Ostariophysi</taxon>
        <taxon>Cypriniformes</taxon>
        <taxon>Cyprinidae</taxon>
        <taxon>Labeoninae</taxon>
        <taxon>Labeonini</taxon>
        <taxon>Labeo</taxon>
    </lineage>
</organism>
<feature type="compositionally biased region" description="Basic residues" evidence="1">
    <location>
        <begin position="1"/>
        <end position="23"/>
    </location>
</feature>
<evidence type="ECO:0000313" key="3">
    <source>
        <dbReference type="Proteomes" id="UP000830375"/>
    </source>
</evidence>
<gene>
    <name evidence="2" type="ORF">H4Q32_023484</name>
</gene>